<accession>A0A9J6G8Q2</accession>
<name>A0A9J6G8Q2_HAELO</name>
<sequence length="116" mass="13287">MVTSTTRDTCPDLTFTKNVTQVSWENTGENLGSDRHILISSIEKTATKRKIRTNKITDWDSVRKDRSTEREPIRDIQEWTMQLILDVKMHRTGIGCTEDFPQVLNDYSICGMHAGA</sequence>
<evidence type="ECO:0000313" key="2">
    <source>
        <dbReference type="Proteomes" id="UP000821853"/>
    </source>
</evidence>
<gene>
    <name evidence="1" type="ORF">HPB48_000127</name>
</gene>
<dbReference type="Proteomes" id="UP000821853">
    <property type="component" value="Chromosome 3"/>
</dbReference>
<keyword evidence="2" id="KW-1185">Reference proteome</keyword>
<proteinExistence type="predicted"/>
<dbReference type="AlphaFoldDB" id="A0A9J6G8Q2"/>
<comment type="caution">
    <text evidence="1">The sequence shown here is derived from an EMBL/GenBank/DDBJ whole genome shotgun (WGS) entry which is preliminary data.</text>
</comment>
<dbReference type="VEuPathDB" id="VectorBase:HLOH_047068"/>
<organism evidence="1 2">
    <name type="scientific">Haemaphysalis longicornis</name>
    <name type="common">Bush tick</name>
    <dbReference type="NCBI Taxonomy" id="44386"/>
    <lineage>
        <taxon>Eukaryota</taxon>
        <taxon>Metazoa</taxon>
        <taxon>Ecdysozoa</taxon>
        <taxon>Arthropoda</taxon>
        <taxon>Chelicerata</taxon>
        <taxon>Arachnida</taxon>
        <taxon>Acari</taxon>
        <taxon>Parasitiformes</taxon>
        <taxon>Ixodida</taxon>
        <taxon>Ixodoidea</taxon>
        <taxon>Ixodidae</taxon>
        <taxon>Haemaphysalinae</taxon>
        <taxon>Haemaphysalis</taxon>
    </lineage>
</organism>
<reference evidence="1 2" key="1">
    <citation type="journal article" date="2020" name="Cell">
        <title>Large-Scale Comparative Analyses of Tick Genomes Elucidate Their Genetic Diversity and Vector Capacities.</title>
        <authorList>
            <consortium name="Tick Genome and Microbiome Consortium (TIGMIC)"/>
            <person name="Jia N."/>
            <person name="Wang J."/>
            <person name="Shi W."/>
            <person name="Du L."/>
            <person name="Sun Y."/>
            <person name="Zhan W."/>
            <person name="Jiang J.F."/>
            <person name="Wang Q."/>
            <person name="Zhang B."/>
            <person name="Ji P."/>
            <person name="Bell-Sakyi L."/>
            <person name="Cui X.M."/>
            <person name="Yuan T.T."/>
            <person name="Jiang B.G."/>
            <person name="Yang W.F."/>
            <person name="Lam T.T."/>
            <person name="Chang Q.C."/>
            <person name="Ding S.J."/>
            <person name="Wang X.J."/>
            <person name="Zhu J.G."/>
            <person name="Ruan X.D."/>
            <person name="Zhao L."/>
            <person name="Wei J.T."/>
            <person name="Ye R.Z."/>
            <person name="Que T.C."/>
            <person name="Du C.H."/>
            <person name="Zhou Y.H."/>
            <person name="Cheng J.X."/>
            <person name="Dai P.F."/>
            <person name="Guo W.B."/>
            <person name="Han X.H."/>
            <person name="Huang E.J."/>
            <person name="Li L.F."/>
            <person name="Wei W."/>
            <person name="Gao Y.C."/>
            <person name="Liu J.Z."/>
            <person name="Shao H.Z."/>
            <person name="Wang X."/>
            <person name="Wang C.C."/>
            <person name="Yang T.C."/>
            <person name="Huo Q.B."/>
            <person name="Li W."/>
            <person name="Chen H.Y."/>
            <person name="Chen S.E."/>
            <person name="Zhou L.G."/>
            <person name="Ni X.B."/>
            <person name="Tian J.H."/>
            <person name="Sheng Y."/>
            <person name="Liu T."/>
            <person name="Pan Y.S."/>
            <person name="Xia L.Y."/>
            <person name="Li J."/>
            <person name="Zhao F."/>
            <person name="Cao W.C."/>
        </authorList>
    </citation>
    <scope>NUCLEOTIDE SEQUENCE [LARGE SCALE GENOMIC DNA]</scope>
    <source>
        <strain evidence="1">HaeL-2018</strain>
    </source>
</reference>
<evidence type="ECO:0000313" key="1">
    <source>
        <dbReference type="EMBL" id="KAH9370820.1"/>
    </source>
</evidence>
<dbReference type="EMBL" id="JABSTR010000005">
    <property type="protein sequence ID" value="KAH9370820.1"/>
    <property type="molecule type" value="Genomic_DNA"/>
</dbReference>
<protein>
    <submittedName>
        <fullName evidence="1">Uncharacterized protein</fullName>
    </submittedName>
</protein>
<dbReference type="OMA" id="NIKEWTS"/>